<feature type="transmembrane region" description="Helical" evidence="7">
    <location>
        <begin position="179"/>
        <end position="200"/>
    </location>
</feature>
<keyword evidence="7" id="KW-1133">Transmembrane helix</keyword>
<dbReference type="SMART" id="SM00304">
    <property type="entry name" value="HAMP"/>
    <property type="match status" value="1"/>
</dbReference>
<dbReference type="AlphaFoldDB" id="A0A927MGC0"/>
<keyword evidence="3 7" id="KW-0472">Membrane</keyword>
<protein>
    <submittedName>
        <fullName evidence="10">Methyl-accepting chemotaxis protein</fullName>
    </submittedName>
</protein>
<evidence type="ECO:0000313" key="11">
    <source>
        <dbReference type="Proteomes" id="UP000658225"/>
    </source>
</evidence>
<dbReference type="Gene3D" id="6.10.340.10">
    <property type="match status" value="1"/>
</dbReference>
<dbReference type="EMBL" id="JADBEL010000002">
    <property type="protein sequence ID" value="MBE1553363.1"/>
    <property type="molecule type" value="Genomic_DNA"/>
</dbReference>
<organism evidence="10 11">
    <name type="scientific">Sporosarcina limicola</name>
    <dbReference type="NCBI Taxonomy" id="34101"/>
    <lineage>
        <taxon>Bacteria</taxon>
        <taxon>Bacillati</taxon>
        <taxon>Bacillota</taxon>
        <taxon>Bacilli</taxon>
        <taxon>Bacillales</taxon>
        <taxon>Caryophanaceae</taxon>
        <taxon>Sporosarcina</taxon>
    </lineage>
</organism>
<dbReference type="InterPro" id="IPR024478">
    <property type="entry name" value="HlyB_4HB_MCP"/>
</dbReference>
<comment type="similarity">
    <text evidence="5">Belongs to the methyl-accepting chemotaxis (MCP) protein family.</text>
</comment>
<gene>
    <name evidence="10" type="ORF">H4683_000437</name>
</gene>
<evidence type="ECO:0000313" key="10">
    <source>
        <dbReference type="EMBL" id="MBE1553363.1"/>
    </source>
</evidence>
<dbReference type="PROSITE" id="PS50111">
    <property type="entry name" value="CHEMOTAXIS_TRANSDUC_2"/>
    <property type="match status" value="1"/>
</dbReference>
<feature type="transmembrane region" description="Helical" evidence="7">
    <location>
        <begin position="7"/>
        <end position="27"/>
    </location>
</feature>
<accession>A0A927MGC0</accession>
<dbReference type="Gene3D" id="1.10.287.950">
    <property type="entry name" value="Methyl-accepting chemotaxis protein"/>
    <property type="match status" value="1"/>
</dbReference>
<keyword evidence="2" id="KW-1003">Cell membrane</keyword>
<dbReference type="PRINTS" id="PR00260">
    <property type="entry name" value="CHEMTRNSDUCR"/>
</dbReference>
<feature type="domain" description="HAMP" evidence="9">
    <location>
        <begin position="202"/>
        <end position="255"/>
    </location>
</feature>
<dbReference type="InterPro" id="IPR004089">
    <property type="entry name" value="MCPsignal_dom"/>
</dbReference>
<evidence type="ECO:0000256" key="7">
    <source>
        <dbReference type="SAM" id="Phobius"/>
    </source>
</evidence>
<evidence type="ECO:0000256" key="2">
    <source>
        <dbReference type="ARBA" id="ARBA00022475"/>
    </source>
</evidence>
<dbReference type="SUPFAM" id="SSF58104">
    <property type="entry name" value="Methyl-accepting chemotaxis protein (MCP) signaling domain"/>
    <property type="match status" value="1"/>
</dbReference>
<evidence type="ECO:0000256" key="1">
    <source>
        <dbReference type="ARBA" id="ARBA00004236"/>
    </source>
</evidence>
<comment type="caution">
    <text evidence="10">The sequence shown here is derived from an EMBL/GenBank/DDBJ whole genome shotgun (WGS) entry which is preliminary data.</text>
</comment>
<dbReference type="GO" id="GO:0006935">
    <property type="term" value="P:chemotaxis"/>
    <property type="evidence" value="ECO:0007669"/>
    <property type="project" value="InterPro"/>
</dbReference>
<dbReference type="CDD" id="cd11386">
    <property type="entry name" value="MCP_signal"/>
    <property type="match status" value="1"/>
</dbReference>
<dbReference type="SMART" id="SM00283">
    <property type="entry name" value="MA"/>
    <property type="match status" value="1"/>
</dbReference>
<dbReference type="Pfam" id="PF00672">
    <property type="entry name" value="HAMP"/>
    <property type="match status" value="1"/>
</dbReference>
<dbReference type="PROSITE" id="PS50885">
    <property type="entry name" value="HAMP"/>
    <property type="match status" value="1"/>
</dbReference>
<reference evidence="10" key="1">
    <citation type="submission" date="2020-10" db="EMBL/GenBank/DDBJ databases">
        <title>Genomic Encyclopedia of Type Strains, Phase IV (KMG-IV): sequencing the most valuable type-strain genomes for metagenomic binning, comparative biology and taxonomic classification.</title>
        <authorList>
            <person name="Goeker M."/>
        </authorList>
    </citation>
    <scope>NUCLEOTIDE SEQUENCE</scope>
    <source>
        <strain evidence="10">DSM 13886</strain>
    </source>
</reference>
<dbReference type="Pfam" id="PF00015">
    <property type="entry name" value="MCPsignal"/>
    <property type="match status" value="1"/>
</dbReference>
<dbReference type="GO" id="GO:0004888">
    <property type="term" value="F:transmembrane signaling receptor activity"/>
    <property type="evidence" value="ECO:0007669"/>
    <property type="project" value="InterPro"/>
</dbReference>
<dbReference type="Pfam" id="PF12729">
    <property type="entry name" value="4HB_MCP_1"/>
    <property type="match status" value="1"/>
</dbReference>
<evidence type="ECO:0000259" key="8">
    <source>
        <dbReference type="PROSITE" id="PS50111"/>
    </source>
</evidence>
<evidence type="ECO:0000256" key="6">
    <source>
        <dbReference type="PROSITE-ProRule" id="PRU00284"/>
    </source>
</evidence>
<keyword evidence="7" id="KW-0812">Transmembrane</keyword>
<evidence type="ECO:0000256" key="4">
    <source>
        <dbReference type="ARBA" id="ARBA00023224"/>
    </source>
</evidence>
<proteinExistence type="inferred from homology"/>
<evidence type="ECO:0000256" key="3">
    <source>
        <dbReference type="ARBA" id="ARBA00023136"/>
    </source>
</evidence>
<comment type="subcellular location">
    <subcellularLocation>
        <location evidence="1">Cell membrane</location>
    </subcellularLocation>
</comment>
<dbReference type="CDD" id="cd06225">
    <property type="entry name" value="HAMP"/>
    <property type="match status" value="1"/>
</dbReference>
<keyword evidence="11" id="KW-1185">Reference proteome</keyword>
<dbReference type="InterPro" id="IPR004090">
    <property type="entry name" value="Chemotax_Me-accpt_rcpt"/>
</dbReference>
<dbReference type="GO" id="GO:0005886">
    <property type="term" value="C:plasma membrane"/>
    <property type="evidence" value="ECO:0007669"/>
    <property type="project" value="UniProtKB-SubCell"/>
</dbReference>
<keyword evidence="4 6" id="KW-0807">Transducer</keyword>
<dbReference type="PANTHER" id="PTHR32089:SF112">
    <property type="entry name" value="LYSOZYME-LIKE PROTEIN-RELATED"/>
    <property type="match status" value="1"/>
</dbReference>
<evidence type="ECO:0000259" key="9">
    <source>
        <dbReference type="PROSITE" id="PS50885"/>
    </source>
</evidence>
<evidence type="ECO:0000256" key="5">
    <source>
        <dbReference type="ARBA" id="ARBA00029447"/>
    </source>
</evidence>
<dbReference type="InterPro" id="IPR003660">
    <property type="entry name" value="HAMP_dom"/>
</dbReference>
<dbReference type="RefSeq" id="WP_192597191.1">
    <property type="nucleotide sequence ID" value="NZ_JADBEL010000002.1"/>
</dbReference>
<dbReference type="GO" id="GO:0007165">
    <property type="term" value="P:signal transduction"/>
    <property type="evidence" value="ECO:0007669"/>
    <property type="project" value="UniProtKB-KW"/>
</dbReference>
<dbReference type="Proteomes" id="UP000658225">
    <property type="component" value="Unassembled WGS sequence"/>
</dbReference>
<feature type="domain" description="Methyl-accepting transducer" evidence="8">
    <location>
        <begin position="274"/>
        <end position="510"/>
    </location>
</feature>
<sequence length="560" mass="61897">MKIFGKLVLSFSVVILVFVLLNTYNLFQSNQLNKNSEFMYEEGAIPALYLINIAQLSENTRVQMLTGLAFENTKSIDQTQENLQQIQMWIEKFGETELGEDELTSFTTFKEKWILFDERVNKNLDLMRDGNWKDVEQGIKAGKVFFEDAQIHFTELVELNNKIIEGMRDENQRVYSNTFRLSIILMAMSSLFAIVIAYFFSRQMINRLKEVLNRVQEIEAGKLYGNRLKIHGKDEIAMLSTGLNNMHVNLRNVISEALDSSQQVSASSEQLSANAEESIAAAESVTTLSQQSADGADDQLQSVNEISAVVENMADNMQAIAYSSDQMNSQSRGAFEQTREGVIAIEAVNTQMHSITSAVDFTAKSVQSLDEKSKEIGDIVGMITTIANQTNLLALNAAIEAARAGEHGKGFAVVAAEVRKLAEGSRVSAEEIVNMVKEIQLEIQKVASSMQRGTDRVQDGLMKAEEVTRIFTVIESMVGNVSKNAVEVNRSIEIMSTLSNKISSSVATVSNIAEVSVLASQESSAASEEQLATMEEISAASESLAHLAEDLQTAIQHFEL</sequence>
<name>A0A927MGC0_9BACL</name>
<dbReference type="PANTHER" id="PTHR32089">
    <property type="entry name" value="METHYL-ACCEPTING CHEMOTAXIS PROTEIN MCPB"/>
    <property type="match status" value="1"/>
</dbReference>